<organism evidence="1 2">
    <name type="scientific">Cirrhinus mrigala</name>
    <name type="common">Mrigala</name>
    <dbReference type="NCBI Taxonomy" id="683832"/>
    <lineage>
        <taxon>Eukaryota</taxon>
        <taxon>Metazoa</taxon>
        <taxon>Chordata</taxon>
        <taxon>Craniata</taxon>
        <taxon>Vertebrata</taxon>
        <taxon>Euteleostomi</taxon>
        <taxon>Actinopterygii</taxon>
        <taxon>Neopterygii</taxon>
        <taxon>Teleostei</taxon>
        <taxon>Ostariophysi</taxon>
        <taxon>Cypriniformes</taxon>
        <taxon>Cyprinidae</taxon>
        <taxon>Labeoninae</taxon>
        <taxon>Labeonini</taxon>
        <taxon>Cirrhinus</taxon>
    </lineage>
</organism>
<dbReference type="InterPro" id="IPR032675">
    <property type="entry name" value="LRR_dom_sf"/>
</dbReference>
<gene>
    <name evidence="1" type="ORF">M9458_053778</name>
</gene>
<protein>
    <submittedName>
        <fullName evidence="1">Uncharacterized protein</fullName>
    </submittedName>
</protein>
<comment type="caution">
    <text evidence="1">The sequence shown here is derived from an EMBL/GenBank/DDBJ whole genome shotgun (WGS) entry which is preliminary data.</text>
</comment>
<keyword evidence="2" id="KW-1185">Reference proteome</keyword>
<evidence type="ECO:0000313" key="1">
    <source>
        <dbReference type="EMBL" id="KAL0150859.1"/>
    </source>
</evidence>
<name>A0ABD0MLW8_CIRMR</name>
<dbReference type="EMBL" id="JAMKFB020000267">
    <property type="protein sequence ID" value="KAL0150859.1"/>
    <property type="molecule type" value="Genomic_DNA"/>
</dbReference>
<sequence length="128" mass="14110">LLELNVAGCSWSSVSALCQSVCPCLRLLDLSWVEDLKDSHLKELLAPPSNDTRSAHGENRGGRFQNVTELRLAGLEVTDAVSRLLVRYLPHLTKLDLSQCCHITDQTVHTLTSPISPLRESLTHVNLA</sequence>
<dbReference type="AlphaFoldDB" id="A0ABD0MLW8"/>
<feature type="non-terminal residue" evidence="1">
    <location>
        <position position="128"/>
    </location>
</feature>
<dbReference type="Proteomes" id="UP001529510">
    <property type="component" value="Unassembled WGS sequence"/>
</dbReference>
<dbReference type="Gene3D" id="3.80.10.10">
    <property type="entry name" value="Ribonuclease Inhibitor"/>
    <property type="match status" value="1"/>
</dbReference>
<accession>A0ABD0MLW8</accession>
<dbReference type="SUPFAM" id="SSF52047">
    <property type="entry name" value="RNI-like"/>
    <property type="match status" value="1"/>
</dbReference>
<evidence type="ECO:0000313" key="2">
    <source>
        <dbReference type="Proteomes" id="UP001529510"/>
    </source>
</evidence>
<feature type="non-terminal residue" evidence="1">
    <location>
        <position position="1"/>
    </location>
</feature>
<reference evidence="1 2" key="1">
    <citation type="submission" date="2024-05" db="EMBL/GenBank/DDBJ databases">
        <title>Genome sequencing and assembly of Indian major carp, Cirrhinus mrigala (Hamilton, 1822).</title>
        <authorList>
            <person name="Mohindra V."/>
            <person name="Chowdhury L.M."/>
            <person name="Lal K."/>
            <person name="Jena J.K."/>
        </authorList>
    </citation>
    <scope>NUCLEOTIDE SEQUENCE [LARGE SCALE GENOMIC DNA]</scope>
    <source>
        <strain evidence="1">CM1030</strain>
        <tissue evidence="1">Blood</tissue>
    </source>
</reference>
<proteinExistence type="predicted"/>